<protein>
    <submittedName>
        <fullName evidence="4">Ribonuclease</fullName>
        <ecNumber evidence="4">3.1.-.-</ecNumber>
    </submittedName>
</protein>
<dbReference type="RefSeq" id="WP_421755655.1">
    <property type="nucleotide sequence ID" value="NZ_CACRTO010000020.1"/>
</dbReference>
<organism evidence="4">
    <name type="scientific">Clostridium tertium</name>
    <dbReference type="NCBI Taxonomy" id="1559"/>
    <lineage>
        <taxon>Bacteria</taxon>
        <taxon>Bacillati</taxon>
        <taxon>Bacillota</taxon>
        <taxon>Clostridia</taxon>
        <taxon>Eubacteriales</taxon>
        <taxon>Clostridiaceae</taxon>
        <taxon>Clostridium</taxon>
    </lineage>
</organism>
<feature type="domain" description="Metallo-beta-lactamase" evidence="2">
    <location>
        <begin position="14"/>
        <end position="218"/>
    </location>
</feature>
<dbReference type="AlphaFoldDB" id="A0A6N3E2J2"/>
<reference evidence="4" key="1">
    <citation type="submission" date="2019-11" db="EMBL/GenBank/DDBJ databases">
        <authorList>
            <person name="Feng L."/>
        </authorList>
    </citation>
    <scope>NUCLEOTIDE SEQUENCE</scope>
    <source>
        <strain evidence="4">CTertiumLFYP3</strain>
    </source>
</reference>
<gene>
    <name evidence="4" type="ORF">CTLFYP3_02137</name>
</gene>
<dbReference type="PANTHER" id="PTHR11203:SF37">
    <property type="entry name" value="INTEGRATOR COMPLEX SUBUNIT 11"/>
    <property type="match status" value="1"/>
</dbReference>
<dbReference type="SMART" id="SM00849">
    <property type="entry name" value="Lactamase_B"/>
    <property type="match status" value="1"/>
</dbReference>
<evidence type="ECO:0000259" key="3">
    <source>
        <dbReference type="SMART" id="SM01027"/>
    </source>
</evidence>
<dbReference type="InterPro" id="IPR022712">
    <property type="entry name" value="Beta_Casp"/>
</dbReference>
<evidence type="ECO:0000256" key="1">
    <source>
        <dbReference type="ARBA" id="ARBA00022801"/>
    </source>
</evidence>
<dbReference type="PANTHER" id="PTHR11203">
    <property type="entry name" value="CLEAVAGE AND POLYADENYLATION SPECIFICITY FACTOR FAMILY MEMBER"/>
    <property type="match status" value="1"/>
</dbReference>
<dbReference type="SUPFAM" id="SSF56281">
    <property type="entry name" value="Metallo-hydrolase/oxidoreductase"/>
    <property type="match status" value="1"/>
</dbReference>
<accession>A0A6N3E2J2</accession>
<evidence type="ECO:0000313" key="4">
    <source>
        <dbReference type="EMBL" id="VYU34852.1"/>
    </source>
</evidence>
<keyword evidence="1 4" id="KW-0378">Hydrolase</keyword>
<name>A0A6N3E2J2_9CLOT</name>
<dbReference type="Gene3D" id="3.60.15.10">
    <property type="entry name" value="Ribonuclease Z/Hydroxyacylglutathione hydrolase-like"/>
    <property type="match status" value="1"/>
</dbReference>
<dbReference type="Pfam" id="PF16661">
    <property type="entry name" value="Lactamase_B_6"/>
    <property type="match status" value="1"/>
</dbReference>
<dbReference type="InterPro" id="IPR050698">
    <property type="entry name" value="MBL"/>
</dbReference>
<dbReference type="EC" id="3.1.-.-" evidence="4"/>
<dbReference type="InterPro" id="IPR001279">
    <property type="entry name" value="Metallo-B-lactamas"/>
</dbReference>
<dbReference type="InterPro" id="IPR036866">
    <property type="entry name" value="RibonucZ/Hydroxyglut_hydro"/>
</dbReference>
<dbReference type="Pfam" id="PF10996">
    <property type="entry name" value="Beta-Casp"/>
    <property type="match status" value="1"/>
</dbReference>
<dbReference type="SMART" id="SM01027">
    <property type="entry name" value="Beta-Casp"/>
    <property type="match status" value="1"/>
</dbReference>
<proteinExistence type="predicted"/>
<evidence type="ECO:0000259" key="2">
    <source>
        <dbReference type="SMART" id="SM00849"/>
    </source>
</evidence>
<dbReference type="GO" id="GO:0004521">
    <property type="term" value="F:RNA endonuclease activity"/>
    <property type="evidence" value="ECO:0007669"/>
    <property type="project" value="TreeGrafter"/>
</dbReference>
<dbReference type="GO" id="GO:0016787">
    <property type="term" value="F:hydrolase activity"/>
    <property type="evidence" value="ECO:0007669"/>
    <property type="project" value="UniProtKB-KW"/>
</dbReference>
<feature type="domain" description="Beta-Casp" evidence="3">
    <location>
        <begin position="230"/>
        <end position="341"/>
    </location>
</feature>
<dbReference type="EMBL" id="CACRTO010000020">
    <property type="protein sequence ID" value="VYU34852.1"/>
    <property type="molecule type" value="Genomic_DNA"/>
</dbReference>
<dbReference type="Gene3D" id="3.40.50.10890">
    <property type="match status" value="1"/>
</dbReference>
<sequence>MIKLYSVGGSGENGRNCYAIEWSEGAILLDCGVKREINDDRVGDYPILTKELVSKIKFVLLSHAHEDHSAALPLIYNMGYEGKVYTSKPTSEVTHNFINKWRNFVKENNGSLPFNDEDVAKVNFEILNLGLNTIDGINIFVGRSGHVIGGIWFEINVEGRKIFYSGDIVSEPMLLSKDIPSKCDAAIINCAYAGKVLDQNEQYNLLLKAIKETLASGGKVILPLPPNGRGCDIYKFLSDKIQDHPLYVDKEIIENYKKLSLMTEWIKEINYRINSDNIVPISTMEEREKVCDNDEASVILTQDGMLTTKQGKYYFERLKSDSKNKVIITGHVARGTIGAEIFNEEYSKNNSVNLKKEHIIFKVHLDDADVTVLNTYLQAKVVILFHSAKERTINVISNLAKFGTEAMCLSPDDSYEL</sequence>